<feature type="transmembrane region" description="Helical" evidence="1">
    <location>
        <begin position="85"/>
        <end position="103"/>
    </location>
</feature>
<keyword evidence="1" id="KW-1133">Transmembrane helix</keyword>
<gene>
    <name evidence="2" type="ORF">IPF40_11480</name>
</gene>
<evidence type="ECO:0000313" key="3">
    <source>
        <dbReference type="Proteomes" id="UP000718281"/>
    </source>
</evidence>
<organism evidence="2 3">
    <name type="scientific">Candidatus Phosphoribacter hodrii</name>
    <dbReference type="NCBI Taxonomy" id="2953743"/>
    <lineage>
        <taxon>Bacteria</taxon>
        <taxon>Bacillati</taxon>
        <taxon>Actinomycetota</taxon>
        <taxon>Actinomycetes</taxon>
        <taxon>Micrococcales</taxon>
        <taxon>Dermatophilaceae</taxon>
        <taxon>Candidatus Phosphoribacter</taxon>
    </lineage>
</organism>
<proteinExistence type="predicted"/>
<evidence type="ECO:0000313" key="2">
    <source>
        <dbReference type="EMBL" id="MBK6301626.1"/>
    </source>
</evidence>
<dbReference type="Pfam" id="PF07077">
    <property type="entry name" value="DUF1345"/>
    <property type="match status" value="1"/>
</dbReference>
<feature type="transmembrane region" description="Helical" evidence="1">
    <location>
        <begin position="194"/>
        <end position="215"/>
    </location>
</feature>
<dbReference type="EMBL" id="JADIXZ010000005">
    <property type="protein sequence ID" value="MBK6301626.1"/>
    <property type="molecule type" value="Genomic_DNA"/>
</dbReference>
<protein>
    <submittedName>
        <fullName evidence="2">DUF1345 domain-containing protein</fullName>
    </submittedName>
</protein>
<dbReference type="AlphaFoldDB" id="A0A935CG10"/>
<sequence>MKNSTGMFGPDSPRGARLGWSGVIGAVTFAVASARLGPAVAAVLGWIVGAGAFVLWTLVVVGRLDGPGTESHATREDSTRVVSDLILIGGSIASLGGVGVLLATHRGEGGAPWQAVLGVLCVAVSWVLVHTVYLLRYAALYYAQTPRGIDFNQTEPPDYHDFAYLAFTLGMTYQVSDTAISSSVFRRTVLRHTLLSYVFGSVILATTINLVVQLASPTG</sequence>
<reference evidence="2 3" key="1">
    <citation type="submission" date="2020-10" db="EMBL/GenBank/DDBJ databases">
        <title>Connecting structure to function with the recovery of over 1000 high-quality activated sludge metagenome-assembled genomes encoding full-length rRNA genes using long-read sequencing.</title>
        <authorList>
            <person name="Singleton C.M."/>
            <person name="Petriglieri F."/>
            <person name="Kristensen J.M."/>
            <person name="Kirkegaard R.H."/>
            <person name="Michaelsen T.Y."/>
            <person name="Andersen M.H."/>
            <person name="Karst S.M."/>
            <person name="Dueholm M.S."/>
            <person name="Nielsen P.H."/>
            <person name="Albertsen M."/>
        </authorList>
    </citation>
    <scope>NUCLEOTIDE SEQUENCE [LARGE SCALE GENOMIC DNA]</scope>
    <source>
        <strain evidence="2">AalE_18-Q3-R2-46_BAT3C.188</strain>
    </source>
</reference>
<comment type="caution">
    <text evidence="2">The sequence shown here is derived from an EMBL/GenBank/DDBJ whole genome shotgun (WGS) entry which is preliminary data.</text>
</comment>
<feature type="transmembrane region" description="Helical" evidence="1">
    <location>
        <begin position="44"/>
        <end position="64"/>
    </location>
</feature>
<feature type="transmembrane region" description="Helical" evidence="1">
    <location>
        <begin position="115"/>
        <end position="135"/>
    </location>
</feature>
<dbReference type="InterPro" id="IPR009781">
    <property type="entry name" value="DUF1345"/>
</dbReference>
<evidence type="ECO:0000256" key="1">
    <source>
        <dbReference type="SAM" id="Phobius"/>
    </source>
</evidence>
<name>A0A935CG10_9MICO</name>
<accession>A0A935CG10</accession>
<keyword evidence="1" id="KW-0472">Membrane</keyword>
<keyword evidence="1" id="KW-0812">Transmembrane</keyword>
<dbReference type="Proteomes" id="UP000718281">
    <property type="component" value="Unassembled WGS sequence"/>
</dbReference>